<dbReference type="Gene3D" id="3.20.20.80">
    <property type="entry name" value="Glycosidases"/>
    <property type="match status" value="1"/>
</dbReference>
<accession>A0ABR9JK79</accession>
<sequence length="376" mass="41347">MSNEHSRGRRRFLVGAGALGAAAVAGGAGLALADSRRTAPSGGRRGLAHRGVCYAVEDGETPATGWNAARMRADMRAIADDLHASTVVVFGDGVERLAATAEEAAGRGLHVWLQPRLADRPHEEILDHLAEAGRYAERMRRHGADVHLSVGCEFLLFVPGIVPGDDVLERIENITNGGYDPERAARRLHAFTARAAATGRSVFGGRLTYGAASDEDVDWDPFDIVSVNYYSYHPDRAGYARELRGYQRSGKPVAISECGTCTFEGAPQHGGMGWNLVDYGKPRPEITADVRRSEEAQAAYLDAVFDAFESMNLYSATIYNFVAPDSPHWPQRRYDIDIAGYSLVKPIWESPQEPGDWHWEPKQAFHTMARRFAQHR</sequence>
<organism evidence="1 2">
    <name type="scientific">Actinomadura algeriensis</name>
    <dbReference type="NCBI Taxonomy" id="1679523"/>
    <lineage>
        <taxon>Bacteria</taxon>
        <taxon>Bacillati</taxon>
        <taxon>Actinomycetota</taxon>
        <taxon>Actinomycetes</taxon>
        <taxon>Streptosporangiales</taxon>
        <taxon>Thermomonosporaceae</taxon>
        <taxon>Actinomadura</taxon>
    </lineage>
</organism>
<evidence type="ECO:0000313" key="2">
    <source>
        <dbReference type="Proteomes" id="UP000627838"/>
    </source>
</evidence>
<evidence type="ECO:0000313" key="1">
    <source>
        <dbReference type="EMBL" id="MBE1530838.1"/>
    </source>
</evidence>
<evidence type="ECO:0008006" key="3">
    <source>
        <dbReference type="Google" id="ProtNLM"/>
    </source>
</evidence>
<protein>
    <recommendedName>
        <fullName evidence="3">Abortive phage infection protein</fullName>
    </recommendedName>
</protein>
<dbReference type="PROSITE" id="PS51318">
    <property type="entry name" value="TAT"/>
    <property type="match status" value="1"/>
</dbReference>
<dbReference type="RefSeq" id="WP_192757797.1">
    <property type="nucleotide sequence ID" value="NZ_JADBDZ010000001.1"/>
</dbReference>
<dbReference type="EMBL" id="JADBDZ010000001">
    <property type="protein sequence ID" value="MBE1530838.1"/>
    <property type="molecule type" value="Genomic_DNA"/>
</dbReference>
<dbReference type="Proteomes" id="UP000627838">
    <property type="component" value="Unassembled WGS sequence"/>
</dbReference>
<dbReference type="InterPro" id="IPR006311">
    <property type="entry name" value="TAT_signal"/>
</dbReference>
<name>A0ABR9JK79_9ACTN</name>
<gene>
    <name evidence="1" type="ORF">H4W34_000671</name>
</gene>
<proteinExistence type="predicted"/>
<dbReference type="InterPro" id="IPR017853">
    <property type="entry name" value="GH"/>
</dbReference>
<comment type="caution">
    <text evidence="1">The sequence shown here is derived from an EMBL/GenBank/DDBJ whole genome shotgun (WGS) entry which is preliminary data.</text>
</comment>
<keyword evidence="2" id="KW-1185">Reference proteome</keyword>
<dbReference type="SUPFAM" id="SSF51445">
    <property type="entry name" value="(Trans)glycosidases"/>
    <property type="match status" value="1"/>
</dbReference>
<reference evidence="1 2" key="1">
    <citation type="submission" date="2020-10" db="EMBL/GenBank/DDBJ databases">
        <title>Sequencing the genomes of 1000 actinobacteria strains.</title>
        <authorList>
            <person name="Klenk H.-P."/>
        </authorList>
    </citation>
    <scope>NUCLEOTIDE SEQUENCE [LARGE SCALE GENOMIC DNA]</scope>
    <source>
        <strain evidence="1 2">DSM 46744</strain>
    </source>
</reference>